<feature type="compositionally biased region" description="Low complexity" evidence="8">
    <location>
        <begin position="911"/>
        <end position="920"/>
    </location>
</feature>
<sequence length="1384" mass="157152">MGEVKRARWSSLEDETVFAPFINTVSSPIPPTYNHTTLRYTSYSNATNNDHIPNGINGLLRDNDASDNTNSPTSEGTLDSEEEDNDEDDDDDDDDDDVLFNGSRISVEAAHERKEWQQMLQSVLRGEVIKSEKKRLLSKDIFQQQRNHVQEIWLSLRALLRGRTIKDEIKYLEESRKTIDDVVATIMQFSVDPTDEDPPLIQVAEILKKIDRVESLYATRQEMTDAHPSYRATAFQVRLDALTAWCAVIRSLHMQSKILRDWTGSDHLQIDAPMEHASDDYQNNKTFVERILRESALQDTFDKRTLSALNLLLLKAKSTMSANSKLFQEMNLPSFVEDLHPLAHFPLQLVKEALKVRLASASSPPKQMADAMLEDCRGLLSLAFRVKQQYLELASPAPGWVLSDKEDLLTQYDAVIMDSIRWYFCLLTWKIDFEKENSLRECELLEKAWDFAQSTLCRLTGDAYFECIEQFYLLTNRQLQDVMSELNVITDIENSKELVEPCEIESRYTRVLHTTRMRARNLLQFAKFFMGKLENAAEYSFDTDNVEFLVRYLVLTNHVLVRSAGFEEERIYIIASPSLRHRPEMIASLAQQGFSAPTEDDIAGTPSIHDGYVPNYFGGANVSSSLPDHDYLLFVAPWHDFFWYGEVMEQEVPLVSIHLKPRRLRLVTRVSRQLKPIKSAFWQTVKHAGLTILREQRCHVPKIHKDIRRLKATLNKLATTIISSVYTMRDHTLEFGGQEFIEECFSFASDFGTRVAKQLDPRHRLPLDLSLIQLAIQWICFITDDCAPTDRRTFRWAVAALEFCQTMTKGNNMLSLGDADFAMLQSKVARCIALLISHFDVLGTRWKYEQQKEEQQRKRGITARRNSYITSTHSTQVRRASEQQKQQKQSPQPHPLPSARHLHLPTPPSTTSPTAGPTSTLQLHLETANENRLNSQDGVADGYAVTKESIIGVIGGTGSSNNEATIAAAHRYIRDAWMRNIHSLEASRSKREQDAKIIGKVLDDEKPEDRSLVYLAPSSSNFSFRWQQGRYIGSGTYGSVYLAINLDSSSIMAVKEIRFPDSGTLSTLHKAIKEEMKVMEMLHHHNIVEYYGMEVHREKVNIFMEYCENGSLGLLLKQIGQISEECYVVDYAYQLLSGIAYLHDNDIVHRDIKPDNILIDHQGQLKLTDFGASKIIKGQKTLGRTVVMTKSLAGTPMYMSPEAITGEDAGRNGSMDIWSLGCCVLQMVTGRHPWSMFDNEWTVMYHVVTTHPTLPTSQQMSKAGIHFLGQCFIHEAKLRPSAHELLQHPWITHYLEHSTIIADDVEFQFPNLTMPTTSSMPAVSPAKPSFYNDVTSTISSFALPMTEPVSDSVLSLPTPSTSSNHIARQSLSLQTPSDLALASP</sequence>
<dbReference type="PANTHER" id="PTHR48016:SF32">
    <property type="entry name" value="MITOGEN-ACTIVATED PROTEIN KINASE KINASE KINASE 4"/>
    <property type="match status" value="1"/>
</dbReference>
<keyword evidence="6 7" id="KW-0067">ATP-binding</keyword>
<feature type="compositionally biased region" description="Polar residues" evidence="8">
    <location>
        <begin position="864"/>
        <end position="878"/>
    </location>
</feature>
<dbReference type="Pfam" id="PF19431">
    <property type="entry name" value="MEKK4_N"/>
    <property type="match status" value="1"/>
</dbReference>
<evidence type="ECO:0000259" key="9">
    <source>
        <dbReference type="PROSITE" id="PS50011"/>
    </source>
</evidence>
<protein>
    <recommendedName>
        <fullName evidence="9">Protein kinase domain-containing protein</fullName>
    </recommendedName>
</protein>
<dbReference type="OrthoDB" id="1043025at2759"/>
<evidence type="ECO:0000313" key="11">
    <source>
        <dbReference type="Proteomes" id="UP000242146"/>
    </source>
</evidence>
<dbReference type="InterPro" id="IPR045801">
    <property type="entry name" value="MEKK4_N"/>
</dbReference>
<dbReference type="InterPro" id="IPR011009">
    <property type="entry name" value="Kinase-like_dom_sf"/>
</dbReference>
<dbReference type="Proteomes" id="UP000242146">
    <property type="component" value="Unassembled WGS sequence"/>
</dbReference>
<proteinExistence type="inferred from homology"/>
<comment type="similarity">
    <text evidence="1">Belongs to the protein kinase superfamily. STE Ser/Thr protein kinase family. MAP kinase kinase kinase subfamily.</text>
</comment>
<dbReference type="SMART" id="SM00220">
    <property type="entry name" value="S_TKc"/>
    <property type="match status" value="1"/>
</dbReference>
<dbReference type="Gene3D" id="1.10.510.10">
    <property type="entry name" value="Transferase(Phosphotransferase) domain 1"/>
    <property type="match status" value="1"/>
</dbReference>
<evidence type="ECO:0000256" key="7">
    <source>
        <dbReference type="PROSITE-ProRule" id="PRU10141"/>
    </source>
</evidence>
<evidence type="ECO:0000313" key="10">
    <source>
        <dbReference type="EMBL" id="ORX54014.1"/>
    </source>
</evidence>
<dbReference type="PROSITE" id="PS50011">
    <property type="entry name" value="PROTEIN_KINASE_DOM"/>
    <property type="match status" value="1"/>
</dbReference>
<comment type="caution">
    <text evidence="10">The sequence shown here is derived from an EMBL/GenBank/DDBJ whole genome shotgun (WGS) entry which is preliminary data.</text>
</comment>
<dbReference type="InterPro" id="IPR000719">
    <property type="entry name" value="Prot_kinase_dom"/>
</dbReference>
<keyword evidence="2" id="KW-0723">Serine/threonine-protein kinase</keyword>
<evidence type="ECO:0000256" key="4">
    <source>
        <dbReference type="ARBA" id="ARBA00022741"/>
    </source>
</evidence>
<evidence type="ECO:0000256" key="8">
    <source>
        <dbReference type="SAM" id="MobiDB-lite"/>
    </source>
</evidence>
<feature type="compositionally biased region" description="Polar residues" evidence="8">
    <location>
        <begin position="66"/>
        <end position="77"/>
    </location>
</feature>
<feature type="region of interest" description="Disordered" evidence="8">
    <location>
        <begin position="53"/>
        <end position="99"/>
    </location>
</feature>
<dbReference type="PROSITE" id="PS00107">
    <property type="entry name" value="PROTEIN_KINASE_ATP"/>
    <property type="match status" value="1"/>
</dbReference>
<evidence type="ECO:0000256" key="3">
    <source>
        <dbReference type="ARBA" id="ARBA00022679"/>
    </source>
</evidence>
<dbReference type="InterPro" id="IPR008271">
    <property type="entry name" value="Ser/Thr_kinase_AS"/>
</dbReference>
<gene>
    <name evidence="10" type="ORF">DM01DRAFT_1335866</name>
</gene>
<dbReference type="EMBL" id="MCGT01000014">
    <property type="protein sequence ID" value="ORX54014.1"/>
    <property type="molecule type" value="Genomic_DNA"/>
</dbReference>
<dbReference type="STRING" id="101127.A0A1X2GHI9"/>
<dbReference type="GO" id="GO:0004674">
    <property type="term" value="F:protein serine/threonine kinase activity"/>
    <property type="evidence" value="ECO:0007669"/>
    <property type="project" value="UniProtKB-KW"/>
</dbReference>
<dbReference type="Pfam" id="PF00069">
    <property type="entry name" value="Pkinase"/>
    <property type="match status" value="1"/>
</dbReference>
<evidence type="ECO:0000256" key="1">
    <source>
        <dbReference type="ARBA" id="ARBA00006529"/>
    </source>
</evidence>
<evidence type="ECO:0000256" key="6">
    <source>
        <dbReference type="ARBA" id="ARBA00022840"/>
    </source>
</evidence>
<keyword evidence="3" id="KW-0808">Transferase</keyword>
<dbReference type="InterPro" id="IPR050538">
    <property type="entry name" value="MAP_kinase_kinase_kinase"/>
</dbReference>
<reference evidence="10 11" key="1">
    <citation type="submission" date="2016-07" db="EMBL/GenBank/DDBJ databases">
        <title>Pervasive Adenine N6-methylation of Active Genes in Fungi.</title>
        <authorList>
            <consortium name="DOE Joint Genome Institute"/>
            <person name="Mondo S.J."/>
            <person name="Dannebaum R.O."/>
            <person name="Kuo R.C."/>
            <person name="Labutti K."/>
            <person name="Haridas S."/>
            <person name="Kuo A."/>
            <person name="Salamov A."/>
            <person name="Ahrendt S.R."/>
            <person name="Lipzen A."/>
            <person name="Sullivan W."/>
            <person name="Andreopoulos W.B."/>
            <person name="Clum A."/>
            <person name="Lindquist E."/>
            <person name="Daum C."/>
            <person name="Ramamoorthy G.K."/>
            <person name="Gryganskyi A."/>
            <person name="Culley D."/>
            <person name="Magnuson J.K."/>
            <person name="James T.Y."/>
            <person name="O'Malley M.A."/>
            <person name="Stajich J.E."/>
            <person name="Spatafora J.W."/>
            <person name="Visel A."/>
            <person name="Grigoriev I.V."/>
        </authorList>
    </citation>
    <scope>NUCLEOTIDE SEQUENCE [LARGE SCALE GENOMIC DNA]</scope>
    <source>
        <strain evidence="10 11">NRRL 3301</strain>
    </source>
</reference>
<keyword evidence="4 7" id="KW-0547">Nucleotide-binding</keyword>
<dbReference type="GO" id="GO:0005524">
    <property type="term" value="F:ATP binding"/>
    <property type="evidence" value="ECO:0007669"/>
    <property type="project" value="UniProtKB-UniRule"/>
</dbReference>
<feature type="region of interest" description="Disordered" evidence="8">
    <location>
        <begin position="854"/>
        <end position="920"/>
    </location>
</feature>
<feature type="compositionally biased region" description="Acidic residues" evidence="8">
    <location>
        <begin position="78"/>
        <end position="98"/>
    </location>
</feature>
<dbReference type="PANTHER" id="PTHR48016">
    <property type="entry name" value="MAP KINASE KINASE KINASE SSK2-RELATED-RELATED"/>
    <property type="match status" value="1"/>
</dbReference>
<organism evidence="10 11">
    <name type="scientific">Hesseltinella vesiculosa</name>
    <dbReference type="NCBI Taxonomy" id="101127"/>
    <lineage>
        <taxon>Eukaryota</taxon>
        <taxon>Fungi</taxon>
        <taxon>Fungi incertae sedis</taxon>
        <taxon>Mucoromycota</taxon>
        <taxon>Mucoromycotina</taxon>
        <taxon>Mucoromycetes</taxon>
        <taxon>Mucorales</taxon>
        <taxon>Cunninghamellaceae</taxon>
        <taxon>Hesseltinella</taxon>
    </lineage>
</organism>
<feature type="binding site" evidence="7">
    <location>
        <position position="1055"/>
    </location>
    <ligand>
        <name>ATP</name>
        <dbReference type="ChEBI" id="CHEBI:30616"/>
    </ligand>
</feature>
<name>A0A1X2GHI9_9FUNG</name>
<accession>A0A1X2GHI9</accession>
<dbReference type="SUPFAM" id="SSF56112">
    <property type="entry name" value="Protein kinase-like (PK-like)"/>
    <property type="match status" value="1"/>
</dbReference>
<feature type="domain" description="Protein kinase" evidence="9">
    <location>
        <begin position="1026"/>
        <end position="1291"/>
    </location>
</feature>
<dbReference type="GO" id="GO:0038066">
    <property type="term" value="P:p38MAPK cascade"/>
    <property type="evidence" value="ECO:0007669"/>
    <property type="project" value="TreeGrafter"/>
</dbReference>
<evidence type="ECO:0000256" key="5">
    <source>
        <dbReference type="ARBA" id="ARBA00022777"/>
    </source>
</evidence>
<evidence type="ECO:0000256" key="2">
    <source>
        <dbReference type="ARBA" id="ARBA00022527"/>
    </source>
</evidence>
<keyword evidence="5" id="KW-0418">Kinase</keyword>
<dbReference type="PROSITE" id="PS00108">
    <property type="entry name" value="PROTEIN_KINASE_ST"/>
    <property type="match status" value="1"/>
</dbReference>
<keyword evidence="11" id="KW-1185">Reference proteome</keyword>
<dbReference type="InterPro" id="IPR017441">
    <property type="entry name" value="Protein_kinase_ATP_BS"/>
</dbReference>